<dbReference type="NCBIfam" id="TIGR01898">
    <property type="entry name" value="cas_TM1791_cmr6"/>
    <property type="match status" value="1"/>
</dbReference>
<feature type="coiled-coil region" evidence="2">
    <location>
        <begin position="152"/>
        <end position="220"/>
    </location>
</feature>
<dbReference type="PANTHER" id="PTHR39965">
    <property type="entry name" value="CRISPR SYSTEM CMR SUBUNIT CMR6"/>
    <property type="match status" value="1"/>
</dbReference>
<dbReference type="Proteomes" id="UP000190206">
    <property type="component" value="Unassembled WGS sequence"/>
</dbReference>
<name>A0A1S9IE47_9CLOT</name>
<reference evidence="4 6" key="2">
    <citation type="submission" date="2016-12" db="EMBL/GenBank/DDBJ databases">
        <title>Clostridium tepidum sp. nov., a close relative of Clostridium sporogenes and Clostridium botulinum Group I.</title>
        <authorList>
            <person name="Dobritsa A.P."/>
            <person name="Kutumbaka K."/>
            <person name="Werner K."/>
            <person name="Samadpour M."/>
        </authorList>
    </citation>
    <scope>NUCLEOTIDE SEQUENCE [LARGE SCALE GENOMIC DNA]</scope>
    <source>
        <strain evidence="4 6">PE</strain>
    </source>
</reference>
<dbReference type="STRING" id="1962263.BS637_02405"/>
<dbReference type="PANTHER" id="PTHR39965:SF1">
    <property type="entry name" value="CRISPR SYSTEM CMR SUBUNIT CMR6"/>
    <property type="match status" value="1"/>
</dbReference>
<dbReference type="Proteomes" id="UP000190256">
    <property type="component" value="Unassembled WGS sequence"/>
</dbReference>
<evidence type="ECO:0000313" key="5">
    <source>
        <dbReference type="EMBL" id="OOO68566.1"/>
    </source>
</evidence>
<organism evidence="5 7">
    <name type="scientific">Clostridium tepidum</name>
    <dbReference type="NCBI Taxonomy" id="1962263"/>
    <lineage>
        <taxon>Bacteria</taxon>
        <taxon>Bacillati</taxon>
        <taxon>Bacillota</taxon>
        <taxon>Clostridia</taxon>
        <taxon>Eubacteriales</taxon>
        <taxon>Clostridiaceae</taxon>
        <taxon>Clostridium</taxon>
    </lineage>
</organism>
<dbReference type="InterPro" id="IPR010172">
    <property type="entry name" value="CRISPR-assoc_prot_TM1791"/>
</dbReference>
<evidence type="ECO:0000313" key="7">
    <source>
        <dbReference type="Proteomes" id="UP000190256"/>
    </source>
</evidence>
<evidence type="ECO:0000313" key="4">
    <source>
        <dbReference type="EMBL" id="OOO63271.1"/>
    </source>
</evidence>
<dbReference type="EMBL" id="MRAE01000007">
    <property type="protein sequence ID" value="OOO68566.1"/>
    <property type="molecule type" value="Genomic_DNA"/>
</dbReference>
<reference evidence="5 7" key="1">
    <citation type="submission" date="2016-12" db="EMBL/GenBank/DDBJ databases">
        <title>Clostridium tepidum sp. nov., a close relative of Clostridium sporogenes and Clostridium botulinum Group I.</title>
        <authorList>
            <person name="Dobritsa A.P."/>
            <person name="Kutumbaka K.K."/>
            <person name="Werner K."/>
            <person name="Wiedmann M."/>
            <person name="Asmus A."/>
            <person name="Samadpour M."/>
        </authorList>
    </citation>
    <scope>NUCLEOTIDE SEQUENCE [LARGE SCALE GENOMIC DNA]</scope>
    <source>
        <strain evidence="5 7">IEH 97212</strain>
    </source>
</reference>
<accession>A0A1S9IE47</accession>
<keyword evidence="6" id="KW-1185">Reference proteome</keyword>
<dbReference type="InterPro" id="IPR005537">
    <property type="entry name" value="RAMP_III_fam"/>
</dbReference>
<sequence>MFIKIFGGKNDKGKNVQGKVIFMDSFSHNYSIKRDIITPHHKNYYNNKGEKENILPLDSDEPTPIQFLVMKKSGDTKLKFEIKLAIDKSIFNNIIQENESINNTILEKYKNKTIYKFVVENLIEALNFHGIGAKTSVGYGYFQEITKEECFKQIVNNEKRREKEILEEKENKKLMKMNNSEKKLYLVKKISDCEKRKEELKKLFANREQEELEQTEVEELAKLIKKIWNIRVNGDIK</sequence>
<dbReference type="GO" id="GO:0051607">
    <property type="term" value="P:defense response to virus"/>
    <property type="evidence" value="ECO:0007669"/>
    <property type="project" value="UniProtKB-KW"/>
</dbReference>
<protein>
    <submittedName>
        <fullName evidence="5">Type III-B CRISPR module RAMP protein Cmr6</fullName>
    </submittedName>
</protein>
<evidence type="ECO:0000259" key="3">
    <source>
        <dbReference type="Pfam" id="PF03787"/>
    </source>
</evidence>
<feature type="domain" description="CRISPR type III-associated protein" evidence="3">
    <location>
        <begin position="4"/>
        <end position="142"/>
    </location>
</feature>
<dbReference type="Pfam" id="PF03787">
    <property type="entry name" value="RAMPs"/>
    <property type="match status" value="1"/>
</dbReference>
<evidence type="ECO:0000313" key="6">
    <source>
        <dbReference type="Proteomes" id="UP000190206"/>
    </source>
</evidence>
<gene>
    <name evidence="4" type="ORF">BS637_02405</name>
    <name evidence="5" type="ORF">BS638_04470</name>
</gene>
<evidence type="ECO:0000256" key="2">
    <source>
        <dbReference type="SAM" id="Coils"/>
    </source>
</evidence>
<comment type="caution">
    <text evidence="5">The sequence shown here is derived from an EMBL/GenBank/DDBJ whole genome shotgun (WGS) entry which is preliminary data.</text>
</comment>
<dbReference type="AlphaFoldDB" id="A0A1S9IE47"/>
<keyword evidence="1" id="KW-0051">Antiviral defense</keyword>
<dbReference type="EMBL" id="MRAD01000002">
    <property type="protein sequence ID" value="OOO63271.1"/>
    <property type="molecule type" value="Genomic_DNA"/>
</dbReference>
<keyword evidence="2" id="KW-0175">Coiled coil</keyword>
<proteinExistence type="predicted"/>
<evidence type="ECO:0000256" key="1">
    <source>
        <dbReference type="ARBA" id="ARBA00023118"/>
    </source>
</evidence>